<evidence type="ECO:0000313" key="8">
    <source>
        <dbReference type="EMBL" id="MBA4613417.1"/>
    </source>
</evidence>
<feature type="binding site" evidence="5">
    <location>
        <begin position="109"/>
        <end position="111"/>
    </location>
    <ligand>
        <name>2-oxoglutarate</name>
        <dbReference type="ChEBI" id="CHEBI:16810"/>
    </ligand>
</feature>
<feature type="binding site" evidence="5">
    <location>
        <position position="150"/>
    </location>
    <ligand>
        <name>substrate</name>
    </ligand>
</feature>
<evidence type="ECO:0000256" key="5">
    <source>
        <dbReference type="PIRSR" id="PIRSR604574-1"/>
    </source>
</evidence>
<dbReference type="Proteomes" id="UP000559404">
    <property type="component" value="Unassembled WGS sequence"/>
</dbReference>
<dbReference type="InterPro" id="IPR027450">
    <property type="entry name" value="AlkB-like"/>
</dbReference>
<dbReference type="InterPro" id="IPR005123">
    <property type="entry name" value="Oxoglu/Fe-dep_dioxygenase_dom"/>
</dbReference>
<dbReference type="InterPro" id="IPR037151">
    <property type="entry name" value="AlkB-like_sf"/>
</dbReference>
<gene>
    <name evidence="8" type="ORF">H1W37_17285</name>
</gene>
<comment type="cofactor">
    <cofactor evidence="6">
        <name>Fe(2+)</name>
        <dbReference type="ChEBI" id="CHEBI:29033"/>
    </cofactor>
    <text evidence="6">Binds 1 Fe(2+) ion per subunit.</text>
</comment>
<dbReference type="GO" id="GO:0005737">
    <property type="term" value="C:cytoplasm"/>
    <property type="evidence" value="ECO:0007669"/>
    <property type="project" value="TreeGrafter"/>
</dbReference>
<organism evidence="8 9">
    <name type="scientific">Stappia taiwanensis</name>
    <dbReference type="NCBI Taxonomy" id="992267"/>
    <lineage>
        <taxon>Bacteria</taxon>
        <taxon>Pseudomonadati</taxon>
        <taxon>Pseudomonadota</taxon>
        <taxon>Alphaproteobacteria</taxon>
        <taxon>Hyphomicrobiales</taxon>
        <taxon>Stappiaceae</taxon>
        <taxon>Stappia</taxon>
    </lineage>
</organism>
<keyword evidence="1 6" id="KW-0479">Metal-binding</keyword>
<dbReference type="RefSeq" id="WP_181761616.1">
    <property type="nucleotide sequence ID" value="NZ_BMCR01000007.1"/>
</dbReference>
<evidence type="ECO:0000256" key="1">
    <source>
        <dbReference type="ARBA" id="ARBA00022723"/>
    </source>
</evidence>
<feature type="binding site" evidence="5">
    <location>
        <begin position="69"/>
        <end position="71"/>
    </location>
    <ligand>
        <name>substrate</name>
    </ligand>
</feature>
<keyword evidence="4 6" id="KW-0408">Iron</keyword>
<dbReference type="PROSITE" id="PS51471">
    <property type="entry name" value="FE2OG_OXY"/>
    <property type="match status" value="1"/>
</dbReference>
<dbReference type="InterPro" id="IPR004574">
    <property type="entry name" value="Alkb"/>
</dbReference>
<evidence type="ECO:0000256" key="4">
    <source>
        <dbReference type="ARBA" id="ARBA00023004"/>
    </source>
</evidence>
<name>A0A838XUM1_9HYPH</name>
<comment type="caution">
    <text evidence="8">The sequence shown here is derived from an EMBL/GenBank/DDBJ whole genome shotgun (WGS) entry which is preliminary data.</text>
</comment>
<sequence length="203" mass="22015">MNAGPLPEGFRLLPGYFDRAGQEVLVAAIREVVAAAPLFTPVMPRTGRPFSVRMSNCGPLGWVSDREGYRYQAHHPATGRPWPPMPGQLQALWAALAPDQAPAQACLINYYPPGARMGLHQDRDERDFSAPVVSVSLGATALFRLGGTTRKAPTRSFRLSSGDVMVLGGEARLAFHGVDRILPGTSTLVKDDGRINLTLRRVD</sequence>
<evidence type="ECO:0000256" key="2">
    <source>
        <dbReference type="ARBA" id="ARBA00022964"/>
    </source>
</evidence>
<keyword evidence="3" id="KW-0560">Oxidoreductase</keyword>
<feature type="binding site" evidence="6">
    <location>
        <position position="176"/>
    </location>
    <ligand>
        <name>Fe cation</name>
        <dbReference type="ChEBI" id="CHEBI:24875"/>
        <note>catalytic</note>
    </ligand>
</feature>
<evidence type="ECO:0000259" key="7">
    <source>
        <dbReference type="PROSITE" id="PS51471"/>
    </source>
</evidence>
<reference evidence="8 9" key="2">
    <citation type="submission" date="2020-08" db="EMBL/GenBank/DDBJ databases">
        <title>Stappia taiwanensis sp. nov., isolated from a coastal thermal spring.</title>
        <authorList>
            <person name="Kampfer P."/>
        </authorList>
    </citation>
    <scope>NUCLEOTIDE SEQUENCE [LARGE SCALE GENOMIC DNA]</scope>
    <source>
        <strain evidence="8 9">DSM 23284</strain>
    </source>
</reference>
<reference evidence="8 9" key="1">
    <citation type="submission" date="2020-07" db="EMBL/GenBank/DDBJ databases">
        <authorList>
            <person name="Li M."/>
        </authorList>
    </citation>
    <scope>NUCLEOTIDE SEQUENCE [LARGE SCALE GENOMIC DNA]</scope>
    <source>
        <strain evidence="8 9">DSM 23284</strain>
    </source>
</reference>
<accession>A0A838XUM1</accession>
<proteinExistence type="predicted"/>
<evidence type="ECO:0000256" key="6">
    <source>
        <dbReference type="PIRSR" id="PIRSR604574-2"/>
    </source>
</evidence>
<keyword evidence="9" id="KW-1185">Reference proteome</keyword>
<dbReference type="SUPFAM" id="SSF51197">
    <property type="entry name" value="Clavaminate synthase-like"/>
    <property type="match status" value="1"/>
</dbReference>
<dbReference type="AlphaFoldDB" id="A0A838XUM1"/>
<dbReference type="EMBL" id="JACEON010000019">
    <property type="protein sequence ID" value="MBA4613417.1"/>
    <property type="molecule type" value="Genomic_DNA"/>
</dbReference>
<dbReference type="GO" id="GO:0008198">
    <property type="term" value="F:ferrous iron binding"/>
    <property type="evidence" value="ECO:0007669"/>
    <property type="project" value="TreeGrafter"/>
</dbReference>
<dbReference type="PANTHER" id="PTHR16557:SF2">
    <property type="entry name" value="NUCLEIC ACID DIOXYGENASE ALKBH1"/>
    <property type="match status" value="1"/>
</dbReference>
<dbReference type="GO" id="GO:0035513">
    <property type="term" value="P:oxidative RNA demethylation"/>
    <property type="evidence" value="ECO:0007669"/>
    <property type="project" value="TreeGrafter"/>
</dbReference>
<feature type="binding site" evidence="6">
    <location>
        <position position="122"/>
    </location>
    <ligand>
        <name>Fe cation</name>
        <dbReference type="ChEBI" id="CHEBI:24875"/>
        <note>catalytic</note>
    </ligand>
</feature>
<evidence type="ECO:0000256" key="3">
    <source>
        <dbReference type="ARBA" id="ARBA00023002"/>
    </source>
</evidence>
<dbReference type="GO" id="GO:0035515">
    <property type="term" value="F:oxidative RNA demethylase activity"/>
    <property type="evidence" value="ECO:0007669"/>
    <property type="project" value="TreeGrafter"/>
</dbReference>
<dbReference type="PANTHER" id="PTHR16557">
    <property type="entry name" value="ALKYLATED DNA REPAIR PROTEIN ALKB-RELATED"/>
    <property type="match status" value="1"/>
</dbReference>
<feature type="binding site" evidence="5">
    <location>
        <begin position="194"/>
        <end position="200"/>
    </location>
    <ligand>
        <name>2-oxoglutarate</name>
        <dbReference type="ChEBI" id="CHEBI:16810"/>
    </ligand>
</feature>
<feature type="binding site" evidence="6">
    <location>
        <position position="120"/>
    </location>
    <ligand>
        <name>Fe cation</name>
        <dbReference type="ChEBI" id="CHEBI:24875"/>
        <note>catalytic</note>
    </ligand>
</feature>
<feature type="binding site" evidence="5">
    <location>
        <position position="62"/>
    </location>
    <ligand>
        <name>substrate</name>
    </ligand>
</feature>
<feature type="domain" description="Fe2OG dioxygenase" evidence="7">
    <location>
        <begin position="102"/>
        <end position="203"/>
    </location>
</feature>
<protein>
    <submittedName>
        <fullName evidence="8">Alpha-ketoglutarate-dependent dioxygenase AlkB</fullName>
    </submittedName>
</protein>
<keyword evidence="2 8" id="KW-0223">Dioxygenase</keyword>
<dbReference type="Pfam" id="PF13532">
    <property type="entry name" value="2OG-FeII_Oxy_2"/>
    <property type="match status" value="1"/>
</dbReference>
<feature type="binding site" evidence="5">
    <location>
        <position position="124"/>
    </location>
    <ligand>
        <name>substrate</name>
    </ligand>
</feature>
<dbReference type="Gene3D" id="2.60.120.590">
    <property type="entry name" value="Alpha-ketoglutarate-dependent dioxygenase AlkB-like"/>
    <property type="match status" value="1"/>
</dbReference>
<evidence type="ECO:0000313" key="9">
    <source>
        <dbReference type="Proteomes" id="UP000559404"/>
    </source>
</evidence>
<dbReference type="GO" id="GO:0035516">
    <property type="term" value="F:broad specificity oxidative DNA demethylase activity"/>
    <property type="evidence" value="ECO:0007669"/>
    <property type="project" value="TreeGrafter"/>
</dbReference>